<comment type="subcellular location">
    <subcellularLocation>
        <location evidence="2">Mitochondrion membrane</location>
        <topology evidence="2">Single-pass membrane protein</topology>
    </subcellularLocation>
</comment>
<reference evidence="10" key="1">
    <citation type="submission" date="2025-08" db="UniProtKB">
        <authorList>
            <consortium name="Ensembl"/>
        </authorList>
    </citation>
    <scope>IDENTIFICATION</scope>
</reference>
<gene>
    <name evidence="10" type="primary">LOC109898544</name>
</gene>
<reference evidence="10" key="2">
    <citation type="submission" date="2025-09" db="UniProtKB">
        <authorList>
            <consortium name="Ensembl"/>
        </authorList>
    </citation>
    <scope>IDENTIFICATION</scope>
</reference>
<dbReference type="AlphaFoldDB" id="A0A8C7CYJ6"/>
<keyword evidence="8" id="KW-0999">Mitochondrion inner membrane</keyword>
<dbReference type="GeneTree" id="ENSGT01000000215678"/>
<dbReference type="GO" id="GO:0033617">
    <property type="term" value="P:mitochondrial respiratory chain complex IV assembly"/>
    <property type="evidence" value="ECO:0007669"/>
    <property type="project" value="UniProtKB-UniRule"/>
</dbReference>
<comment type="similarity">
    <text evidence="3 8">Belongs to the COA3 family.</text>
</comment>
<evidence type="ECO:0000256" key="1">
    <source>
        <dbReference type="ARBA" id="ARBA00003429"/>
    </source>
</evidence>
<dbReference type="Pfam" id="PF09813">
    <property type="entry name" value="Coa3_cc"/>
    <property type="match status" value="1"/>
</dbReference>
<keyword evidence="5 8" id="KW-1133">Transmembrane helix</keyword>
<evidence type="ECO:0000256" key="5">
    <source>
        <dbReference type="ARBA" id="ARBA00022989"/>
    </source>
</evidence>
<evidence type="ECO:0000256" key="4">
    <source>
        <dbReference type="ARBA" id="ARBA00022692"/>
    </source>
</evidence>
<dbReference type="PANTHER" id="PTHR15642">
    <property type="entry name" value="CYTOCHROME C OXIDASE ASSEMBLY FACTOR 3, MITOCHONDRIAL"/>
    <property type="match status" value="1"/>
</dbReference>
<keyword evidence="4 8" id="KW-0812">Transmembrane</keyword>
<evidence type="ECO:0000256" key="2">
    <source>
        <dbReference type="ARBA" id="ARBA00004304"/>
    </source>
</evidence>
<dbReference type="InterPro" id="IPR018628">
    <property type="entry name" value="Coa3_CC"/>
</dbReference>
<evidence type="ECO:0000313" key="10">
    <source>
        <dbReference type="Ensembl" id="ENSOKIP00005011900.1"/>
    </source>
</evidence>
<keyword evidence="7 8" id="KW-0472">Membrane</keyword>
<comment type="function">
    <text evidence="1">Core component of the MITRAC (mitochondrial translation regulation assembly intermediate of cytochrome c oxidase complex) complex, that regulates cytochrome c oxidase assembly. MITRAC complexes regulate both translation of mitochondrial encoded components and assembly of nuclear-encoded components imported in mitochondrion. Required for efficient translation of MT-CO1 and mitochondrial respiratory chain complex IV assembly.</text>
</comment>
<comment type="function">
    <text evidence="8">Required for assembly of cytochrome c oxidase (complex IV).</text>
</comment>
<keyword evidence="11" id="KW-1185">Reference proteome</keyword>
<name>A0A8C7CYJ6_ONCKI</name>
<accession>A0A8C7CYJ6</accession>
<dbReference type="PANTHER" id="PTHR15642:SF3">
    <property type="entry name" value="CYTOCHROME C OXIDASE ASSEMBLY FACTOR 3 HOMOLOG, MITOCHONDRIAL"/>
    <property type="match status" value="1"/>
</dbReference>
<dbReference type="InterPro" id="IPR041752">
    <property type="entry name" value="Coa3"/>
</dbReference>
<keyword evidence="6 8" id="KW-0496">Mitochondrion</keyword>
<evidence type="ECO:0000313" key="11">
    <source>
        <dbReference type="Proteomes" id="UP000694557"/>
    </source>
</evidence>
<protein>
    <recommendedName>
        <fullName evidence="8">Cytochrome c oxidase assembly factor 3</fullName>
    </recommendedName>
</protein>
<dbReference type="GO" id="GO:0005743">
    <property type="term" value="C:mitochondrial inner membrane"/>
    <property type="evidence" value="ECO:0007669"/>
    <property type="project" value="UniProtKB-UniRule"/>
</dbReference>
<feature type="domain" description="Cytochrome c oxidase assembly factor 3 mitochondrial coiled-coil" evidence="9">
    <location>
        <begin position="77"/>
        <end position="123"/>
    </location>
</feature>
<sequence length="138" mass="15878">MCGLCRLLQNVRGRKCTSCWAVQYSHKPKNVKENVRHFYQTHNNTEMAAEGDGEIASKEQLTAAQKQLLRKRQDLDYWKKNALKIRSRNRITGLAIGAFVIGMFSYTILSVKQERIMEDIDNEAKINYIRGPRTGTNS</sequence>
<proteinExistence type="inferred from homology"/>
<comment type="subunit">
    <text evidence="8">Component of 250-400 kDa complexes called cytochrome oxidase assembly intermediates or COA complexes.</text>
</comment>
<evidence type="ECO:0000256" key="7">
    <source>
        <dbReference type="ARBA" id="ARBA00023136"/>
    </source>
</evidence>
<evidence type="ECO:0000256" key="6">
    <source>
        <dbReference type="ARBA" id="ARBA00023128"/>
    </source>
</evidence>
<feature type="transmembrane region" description="Helical" evidence="8">
    <location>
        <begin position="91"/>
        <end position="109"/>
    </location>
</feature>
<organism evidence="10 11">
    <name type="scientific">Oncorhynchus kisutch</name>
    <name type="common">Coho salmon</name>
    <name type="synonym">Salmo kisutch</name>
    <dbReference type="NCBI Taxonomy" id="8019"/>
    <lineage>
        <taxon>Eukaryota</taxon>
        <taxon>Metazoa</taxon>
        <taxon>Chordata</taxon>
        <taxon>Craniata</taxon>
        <taxon>Vertebrata</taxon>
        <taxon>Euteleostomi</taxon>
        <taxon>Actinopterygii</taxon>
        <taxon>Neopterygii</taxon>
        <taxon>Teleostei</taxon>
        <taxon>Protacanthopterygii</taxon>
        <taxon>Salmoniformes</taxon>
        <taxon>Salmonidae</taxon>
        <taxon>Salmoninae</taxon>
        <taxon>Oncorhynchus</taxon>
    </lineage>
</organism>
<dbReference type="Ensembl" id="ENSOKIT00005012715.1">
    <property type="protein sequence ID" value="ENSOKIP00005011900.1"/>
    <property type="gene ID" value="ENSOKIG00005005388.1"/>
</dbReference>
<dbReference type="Proteomes" id="UP000694557">
    <property type="component" value="Unassembled WGS sequence"/>
</dbReference>
<evidence type="ECO:0000259" key="9">
    <source>
        <dbReference type="Pfam" id="PF09813"/>
    </source>
</evidence>
<evidence type="ECO:0000256" key="3">
    <source>
        <dbReference type="ARBA" id="ARBA00007035"/>
    </source>
</evidence>
<evidence type="ECO:0000256" key="8">
    <source>
        <dbReference type="RuleBase" id="RU367056"/>
    </source>
</evidence>